<dbReference type="AlphaFoldDB" id="A0AAV6WU93"/>
<reference evidence="1" key="1">
    <citation type="submission" date="2019-10" db="EMBL/GenBank/DDBJ databases">
        <authorList>
            <person name="Zhang R."/>
            <person name="Pan Y."/>
            <person name="Wang J."/>
            <person name="Ma R."/>
            <person name="Yu S."/>
        </authorList>
    </citation>
    <scope>NUCLEOTIDE SEQUENCE</scope>
    <source>
        <strain evidence="1">LA-IB0</strain>
        <tissue evidence="1">Leaf</tissue>
    </source>
</reference>
<sequence>MEYLSQPDILYTNGWQYEHDRCFISAVFKGRGRQQLSLDTKNDSENPLVRAFVWNGEPVKVQFNAIFGPTIINVSSDSSRSYGKGWQSVGTNETLIVEDSEEAVQIPITLENPLPKKGKGLLDQYSSSQGSSPFPPPLYGYATLALFPIPQYNLKIKETADDDPLDETTSSTDKIMSKLLKDHFLSPSKDPWLMVRKQRKKRRRNCNSWDLPNDHFACTNNYICLVMFISADLLCYHFLFYFYL</sequence>
<organism evidence="1 2">
    <name type="scientific">Buddleja alternifolia</name>
    <dbReference type="NCBI Taxonomy" id="168488"/>
    <lineage>
        <taxon>Eukaryota</taxon>
        <taxon>Viridiplantae</taxon>
        <taxon>Streptophyta</taxon>
        <taxon>Embryophyta</taxon>
        <taxon>Tracheophyta</taxon>
        <taxon>Spermatophyta</taxon>
        <taxon>Magnoliopsida</taxon>
        <taxon>eudicotyledons</taxon>
        <taxon>Gunneridae</taxon>
        <taxon>Pentapetalae</taxon>
        <taxon>asterids</taxon>
        <taxon>lamiids</taxon>
        <taxon>Lamiales</taxon>
        <taxon>Scrophulariaceae</taxon>
        <taxon>Buddlejeae</taxon>
        <taxon>Buddleja</taxon>
    </lineage>
</organism>
<dbReference type="Proteomes" id="UP000826271">
    <property type="component" value="Unassembled WGS sequence"/>
</dbReference>
<protein>
    <submittedName>
        <fullName evidence="1">Uncharacterized protein</fullName>
    </submittedName>
</protein>
<name>A0AAV6WU93_9LAMI</name>
<evidence type="ECO:0000313" key="1">
    <source>
        <dbReference type="EMBL" id="KAG8373788.1"/>
    </source>
</evidence>
<dbReference type="EMBL" id="WHWC01000011">
    <property type="protein sequence ID" value="KAG8373788.1"/>
    <property type="molecule type" value="Genomic_DNA"/>
</dbReference>
<evidence type="ECO:0000313" key="2">
    <source>
        <dbReference type="Proteomes" id="UP000826271"/>
    </source>
</evidence>
<gene>
    <name evidence="1" type="ORF">BUALT_Bualt11G0061500</name>
</gene>
<proteinExistence type="predicted"/>
<keyword evidence="2" id="KW-1185">Reference proteome</keyword>
<accession>A0AAV6WU93</accession>
<comment type="caution">
    <text evidence="1">The sequence shown here is derived from an EMBL/GenBank/DDBJ whole genome shotgun (WGS) entry which is preliminary data.</text>
</comment>